<accession>A0ABN2MVS6</accession>
<evidence type="ECO:0000313" key="2">
    <source>
        <dbReference type="Proteomes" id="UP001500449"/>
    </source>
</evidence>
<dbReference type="Proteomes" id="UP001500449">
    <property type="component" value="Unassembled WGS sequence"/>
</dbReference>
<keyword evidence="2" id="KW-1185">Reference proteome</keyword>
<sequence length="116" mass="13543">MSAAKRGELVPRPPKKIEYEIRYATKDAQKGWRDLVATIRNPMAETWDLLTRTPLTTTPTTYRLKGDLATIQRDGETHERWQHKPTASGTARIWYYVHERTVFLEQVHTSHPNQTK</sequence>
<evidence type="ECO:0000313" key="1">
    <source>
        <dbReference type="EMBL" id="GAA1840864.1"/>
    </source>
</evidence>
<proteinExistence type="predicted"/>
<dbReference type="RefSeq" id="WP_344414859.1">
    <property type="nucleotide sequence ID" value="NZ_BAAAQK010000005.1"/>
</dbReference>
<dbReference type="EMBL" id="BAAAQK010000005">
    <property type="protein sequence ID" value="GAA1840864.1"/>
    <property type="molecule type" value="Genomic_DNA"/>
</dbReference>
<evidence type="ECO:0008006" key="3">
    <source>
        <dbReference type="Google" id="ProtNLM"/>
    </source>
</evidence>
<gene>
    <name evidence="1" type="ORF">GCM10009836_20260</name>
</gene>
<reference evidence="1 2" key="1">
    <citation type="journal article" date="2019" name="Int. J. Syst. Evol. Microbiol.">
        <title>The Global Catalogue of Microorganisms (GCM) 10K type strain sequencing project: providing services to taxonomists for standard genome sequencing and annotation.</title>
        <authorList>
            <consortium name="The Broad Institute Genomics Platform"/>
            <consortium name="The Broad Institute Genome Sequencing Center for Infectious Disease"/>
            <person name="Wu L."/>
            <person name="Ma J."/>
        </authorList>
    </citation>
    <scope>NUCLEOTIDE SEQUENCE [LARGE SCALE GENOMIC DNA]</scope>
    <source>
        <strain evidence="1 2">JCM 16009</strain>
    </source>
</reference>
<name>A0ABN2MVS6_9PSEU</name>
<comment type="caution">
    <text evidence="1">The sequence shown here is derived from an EMBL/GenBank/DDBJ whole genome shotgun (WGS) entry which is preliminary data.</text>
</comment>
<organism evidence="1 2">
    <name type="scientific">Pseudonocardia ailaonensis</name>
    <dbReference type="NCBI Taxonomy" id="367279"/>
    <lineage>
        <taxon>Bacteria</taxon>
        <taxon>Bacillati</taxon>
        <taxon>Actinomycetota</taxon>
        <taxon>Actinomycetes</taxon>
        <taxon>Pseudonocardiales</taxon>
        <taxon>Pseudonocardiaceae</taxon>
        <taxon>Pseudonocardia</taxon>
    </lineage>
</organism>
<protein>
    <recommendedName>
        <fullName evidence="3">Polyketide cyclase / dehydrase and lipid transport</fullName>
    </recommendedName>
</protein>